<reference evidence="3 4" key="1">
    <citation type="submission" date="2014-08" db="EMBL/GenBank/DDBJ databases">
        <authorList>
            <person name="Moulin Lionel"/>
        </authorList>
    </citation>
    <scope>NUCLEOTIDE SEQUENCE [LARGE SCALE GENOMIC DNA]</scope>
</reference>
<gene>
    <name evidence="3" type="primary">fabG</name>
    <name evidence="3" type="ORF">MPLDJ20_20140</name>
</gene>
<dbReference type="InterPro" id="IPR050259">
    <property type="entry name" value="SDR"/>
</dbReference>
<dbReference type="PRINTS" id="PR00080">
    <property type="entry name" value="SDRFAMILY"/>
</dbReference>
<dbReference type="SUPFAM" id="SSF51735">
    <property type="entry name" value="NAD(P)-binding Rossmann-fold domains"/>
    <property type="match status" value="1"/>
</dbReference>
<dbReference type="EMBL" id="CCNB01000012">
    <property type="protein sequence ID" value="CDX35329.1"/>
    <property type="molecule type" value="Genomic_DNA"/>
</dbReference>
<dbReference type="Gene3D" id="3.40.50.720">
    <property type="entry name" value="NAD(P)-binding Rossmann-like Domain"/>
    <property type="match status" value="1"/>
</dbReference>
<dbReference type="GO" id="GO:0004316">
    <property type="term" value="F:3-oxoacyl-[acyl-carrier-protein] reductase (NADPH) activity"/>
    <property type="evidence" value="ECO:0007669"/>
    <property type="project" value="UniProtKB-EC"/>
</dbReference>
<dbReference type="GeneID" id="31890332"/>
<dbReference type="InterPro" id="IPR020904">
    <property type="entry name" value="Sc_DH/Rdtase_CS"/>
</dbReference>
<evidence type="ECO:0000313" key="4">
    <source>
        <dbReference type="Proteomes" id="UP000046373"/>
    </source>
</evidence>
<dbReference type="EC" id="1.1.1.100" evidence="3"/>
<evidence type="ECO:0000256" key="1">
    <source>
        <dbReference type="ARBA" id="ARBA00006484"/>
    </source>
</evidence>
<evidence type="ECO:0000256" key="2">
    <source>
        <dbReference type="RuleBase" id="RU000363"/>
    </source>
</evidence>
<organism evidence="3 4">
    <name type="scientific">Mesorhizobium plurifarium</name>
    <dbReference type="NCBI Taxonomy" id="69974"/>
    <lineage>
        <taxon>Bacteria</taxon>
        <taxon>Pseudomonadati</taxon>
        <taxon>Pseudomonadota</taxon>
        <taxon>Alphaproteobacteria</taxon>
        <taxon>Hyphomicrobiales</taxon>
        <taxon>Phyllobacteriaceae</taxon>
        <taxon>Mesorhizobium</taxon>
    </lineage>
</organism>
<dbReference type="PROSITE" id="PS00061">
    <property type="entry name" value="ADH_SHORT"/>
    <property type="match status" value="1"/>
</dbReference>
<dbReference type="Proteomes" id="UP000046373">
    <property type="component" value="Unassembled WGS sequence"/>
</dbReference>
<dbReference type="Pfam" id="PF00106">
    <property type="entry name" value="adh_short"/>
    <property type="match status" value="1"/>
</dbReference>
<proteinExistence type="inferred from homology"/>
<dbReference type="GO" id="GO:0032787">
    <property type="term" value="P:monocarboxylic acid metabolic process"/>
    <property type="evidence" value="ECO:0007669"/>
    <property type="project" value="UniProtKB-ARBA"/>
</dbReference>
<keyword evidence="3" id="KW-0560">Oxidoreductase</keyword>
<evidence type="ECO:0000313" key="3">
    <source>
        <dbReference type="EMBL" id="CDX35329.1"/>
    </source>
</evidence>
<protein>
    <submittedName>
        <fullName evidence="3">3-oxoacyl-(Acyl-carrier-protein) reductase FabG</fullName>
        <ecNumber evidence="3">1.1.1.100</ecNumber>
    </submittedName>
</protein>
<dbReference type="InterPro" id="IPR002347">
    <property type="entry name" value="SDR_fam"/>
</dbReference>
<name>A0A090F137_MESPL</name>
<dbReference type="PANTHER" id="PTHR42879">
    <property type="entry name" value="3-OXOACYL-(ACYL-CARRIER-PROTEIN) REDUCTASE"/>
    <property type="match status" value="1"/>
</dbReference>
<dbReference type="FunFam" id="3.40.50.720:FF:000084">
    <property type="entry name" value="Short-chain dehydrogenase reductase"/>
    <property type="match status" value="1"/>
</dbReference>
<sequence>MEMMWLKGKVAIVTGGAMGIGAAISEMLAELGSAVAIADINLDAAKSTASRLSKKVGGRVEPFKLDVTSWDSAFAMEKAVAGSLGPIDILVNNAGASKRVPFLEMDEAEWDRILDINLKSQFIVTRAVLPGMVERGKGRVINLGSVTSKKGYAPFSHYCTSKFGVMGLTQSLAAEFATTGITFNTVCPGILETPLHEGIAQEIADAAGVSLAEAKRNFFANVPMGHPQEPRDVAGMVAFLASDLGRNMTGGTYHVDGGMVMD</sequence>
<dbReference type="InterPro" id="IPR036291">
    <property type="entry name" value="NAD(P)-bd_dom_sf"/>
</dbReference>
<dbReference type="AlphaFoldDB" id="A0A090F137"/>
<comment type="similarity">
    <text evidence="1 2">Belongs to the short-chain dehydrogenases/reductases (SDR) family.</text>
</comment>
<accession>A0A090F137</accession>
<dbReference type="PANTHER" id="PTHR42879:SF2">
    <property type="entry name" value="3-OXOACYL-[ACYL-CARRIER-PROTEIN] REDUCTASE FABG"/>
    <property type="match status" value="1"/>
</dbReference>
<dbReference type="PRINTS" id="PR00081">
    <property type="entry name" value="GDHRDH"/>
</dbReference>